<evidence type="ECO:0000313" key="2">
    <source>
        <dbReference type="EMBL" id="XBV86247.1"/>
    </source>
</evidence>
<evidence type="ECO:0000256" key="1">
    <source>
        <dbReference type="SAM" id="MobiDB-lite"/>
    </source>
</evidence>
<evidence type="ECO:0008006" key="3">
    <source>
        <dbReference type="Google" id="ProtNLM"/>
    </source>
</evidence>
<gene>
    <name evidence="2" type="ORF">ABOD76_08045</name>
</gene>
<feature type="region of interest" description="Disordered" evidence="1">
    <location>
        <begin position="26"/>
        <end position="81"/>
    </location>
</feature>
<dbReference type="EMBL" id="CP158299">
    <property type="protein sequence ID" value="XBV86247.1"/>
    <property type="molecule type" value="Genomic_DNA"/>
</dbReference>
<accession>A0AAU7UBW2</accession>
<feature type="compositionally biased region" description="Low complexity" evidence="1">
    <location>
        <begin position="234"/>
        <end position="269"/>
    </location>
</feature>
<reference evidence="2" key="1">
    <citation type="submission" date="2024-06" db="EMBL/GenBank/DDBJ databases">
        <title>Draft Genome Sequence of Deinococcus sonorensis Type Strain KR-87, a Biofilm Producing Representative of the Genus Deinococcus.</title>
        <authorList>
            <person name="Boren L.S."/>
            <person name="Grosso R.A."/>
            <person name="Hugenberg-Cox A.N."/>
            <person name="Hill J.T.E."/>
            <person name="Albert C.M."/>
            <person name="Tuohy J.M."/>
        </authorList>
    </citation>
    <scope>NUCLEOTIDE SEQUENCE</scope>
    <source>
        <strain evidence="2">KR-87</strain>
    </source>
</reference>
<dbReference type="KEGG" id="dsc:ABOD76_08045"/>
<feature type="compositionally biased region" description="Polar residues" evidence="1">
    <location>
        <begin position="67"/>
        <end position="76"/>
    </location>
</feature>
<dbReference type="AlphaFoldDB" id="A0AAU7UBW2"/>
<feature type="region of interest" description="Disordered" evidence="1">
    <location>
        <begin position="225"/>
        <end position="288"/>
    </location>
</feature>
<protein>
    <recommendedName>
        <fullName evidence="3">DUF11 domain-containing protein</fullName>
    </recommendedName>
</protein>
<proteinExistence type="predicted"/>
<organism evidence="2">
    <name type="scientific">Deinococcus sonorensis KR-87</name>
    <dbReference type="NCBI Taxonomy" id="694439"/>
    <lineage>
        <taxon>Bacteria</taxon>
        <taxon>Thermotogati</taxon>
        <taxon>Deinococcota</taxon>
        <taxon>Deinococci</taxon>
        <taxon>Deinococcales</taxon>
        <taxon>Deinococcaceae</taxon>
        <taxon>Deinococcus</taxon>
    </lineage>
</organism>
<dbReference type="RefSeq" id="WP_350244306.1">
    <property type="nucleotide sequence ID" value="NZ_CP158299.1"/>
</dbReference>
<feature type="compositionally biased region" description="Low complexity" evidence="1">
    <location>
        <begin position="42"/>
        <end position="51"/>
    </location>
</feature>
<name>A0AAU7UBW2_9DEIO</name>
<sequence>MAALATGAAAAAGNTPAGTVISNTATASFEDPTNPGTQATPVSSNTVTSTVQPKPDFDVTYAGAPSSDGTTPTTPIASHDKKNVLPGATVVTQYTILNNGNVGSNTPAGVAYNVTVAPYLGGTTLPTGTVVQYWVGTTKVYDSSDTVTYPGIVSVPADDPTTATDEGQVALEQRILVPSSANPTADFSVSPRGNANVYSAGTIAATDEATTDLQYTRVRLYKPLVSVDPPSKDPNNPGTPLPTVVVPPSGPTGTQDPNYDPANPTTPVNPVSPPGTPGTTSDPKVTGYVDPTTTSTPIAKSGSNQIAYPTADTNTTDDVVTFVNTLTNTGMADTVNLFPTDSSGNPIGINNNDGSFLLPGGVVVRFLNNDGTAITTLYTDPATGSKYPTIALASGFVTPSTTDVRVQVTYPDSNKTATTDPAPVVVLVGIDSGNDSGVVADATSSDTIMPASMQFGDSNGTTLGVDNTVATATQTVDPTVAPASATTVAQNTTDRRAVFPMDLVNRGEYADSYTLTTATLSFPNTANGTSTATVRYVNASGVELAKDSSGRYISPIVGANDEITVYGIVDVPADALAGTVLVPQSATGNFSTILSSDNDDVIKISVVNTDRDPITGDPTTGMFIRKYQTKGATGPTGIAAEKLALTTLPGDTLRYKIVAKNNYNAAIKNFVLSDSATGSTNVYTYSDLVSVSATASFSGTVYYKVNGGAWSTTAPVAGTVITSLQVAVDTNSDNVITATDTVPALGSVTLNIVVTVK</sequence>